<evidence type="ECO:0008006" key="3">
    <source>
        <dbReference type="Google" id="ProtNLM"/>
    </source>
</evidence>
<name>A0ABS5KEB0_9BACT</name>
<dbReference type="Proteomes" id="UP000721861">
    <property type="component" value="Unassembled WGS sequence"/>
</dbReference>
<protein>
    <recommendedName>
        <fullName evidence="3">Lipoprotein</fullName>
    </recommendedName>
</protein>
<keyword evidence="2" id="KW-1185">Reference proteome</keyword>
<proteinExistence type="predicted"/>
<dbReference type="PROSITE" id="PS51257">
    <property type="entry name" value="PROKAR_LIPOPROTEIN"/>
    <property type="match status" value="1"/>
</dbReference>
<gene>
    <name evidence="1" type="ORF">KEM09_17100</name>
</gene>
<dbReference type="RefSeq" id="WP_212230139.1">
    <property type="nucleotide sequence ID" value="NZ_JAGUCN010000022.1"/>
</dbReference>
<reference evidence="1 2" key="1">
    <citation type="journal article" date="2014" name="Int. J. Syst. Evol. Microbiol.">
        <title>Carboxylicivirga gen. nov. in the family Marinilabiliaceae with two novel species, Carboxylicivirga mesophila sp. nov. and Carboxylicivirga taeanensis sp. nov., and reclassification of Cytophaga fermentans as Saccharicrinis fermentans gen. nov., comb. nov.</title>
        <authorList>
            <person name="Yang S.H."/>
            <person name="Seo H.S."/>
            <person name="Woo J.H."/>
            <person name="Oh H.M."/>
            <person name="Jang H."/>
            <person name="Lee J.H."/>
            <person name="Kim S.J."/>
            <person name="Kwon K.K."/>
        </authorList>
    </citation>
    <scope>NUCLEOTIDE SEQUENCE [LARGE SCALE GENOMIC DNA]</scope>
    <source>
        <strain evidence="1 2">JCM 18290</strain>
    </source>
</reference>
<sequence>MKFICVTTMMVLLIGCNCARQTSENGFEAIVKEAFGESSTIRYNAKGDYALATTMKESVLNLPTSALSYGIYNVEKKQLIFSEQIRGGSVDWHNNTFVMIKTKPEVQSIDREQNKKMAVYYINVKTGEKVYNVK</sequence>
<evidence type="ECO:0000313" key="1">
    <source>
        <dbReference type="EMBL" id="MBS2213137.1"/>
    </source>
</evidence>
<comment type="caution">
    <text evidence="1">The sequence shown here is derived from an EMBL/GenBank/DDBJ whole genome shotgun (WGS) entry which is preliminary data.</text>
</comment>
<dbReference type="EMBL" id="JAGUCN010000022">
    <property type="protein sequence ID" value="MBS2213137.1"/>
    <property type="molecule type" value="Genomic_DNA"/>
</dbReference>
<evidence type="ECO:0000313" key="2">
    <source>
        <dbReference type="Proteomes" id="UP000721861"/>
    </source>
</evidence>
<accession>A0ABS5KEB0</accession>
<organism evidence="1 2">
    <name type="scientific">Carboxylicivirga mesophila</name>
    <dbReference type="NCBI Taxonomy" id="1166478"/>
    <lineage>
        <taxon>Bacteria</taxon>
        <taxon>Pseudomonadati</taxon>
        <taxon>Bacteroidota</taxon>
        <taxon>Bacteroidia</taxon>
        <taxon>Marinilabiliales</taxon>
        <taxon>Marinilabiliaceae</taxon>
        <taxon>Carboxylicivirga</taxon>
    </lineage>
</organism>